<dbReference type="EMBL" id="CCBP010000107">
    <property type="protein sequence ID" value="CDO71815.1"/>
    <property type="molecule type" value="Genomic_DNA"/>
</dbReference>
<dbReference type="PROSITE" id="PS00624">
    <property type="entry name" value="GMC_OXRED_2"/>
    <property type="match status" value="1"/>
</dbReference>
<sequence>MSLEQQLAKVEDVADKTFDFVIIGGGLAGCVLAARLSENPEVSVAVLEAGKSHINDPLVSIPDGWMRQAFNPEYDWLFRTKPQSRVQNGITTPDAKPNPSFYWSRGKGLGGSSNINFLFWTRPSREEVDAVEKLGNPGWNWQRFFKAAKRCETLVETPVSNDPDYLDLFHADSVGHPVSLSMTQALAAYGIPVIDDALGGNLSGTFKCPNNIDTRTGTRSTAATSYLYPALARPNLSVLTDAYVTRILTSKEEDQAVAKAVEFKHGGGTYAVKVGREAILSSSTVKSPHILELSGIGNHEILERLGIPVVADLPGVGENLQDHLILANPTWALKPEKGIVTSDTIGQPEIAEKLKALYGDDNGGPLYFALSGCTFIPIQTFSDRADELIAAFEKKLLEKADRLPVGLKEQYELQLKMLKDKNVPDIEIVVFPINMQPGSFDTPFVGLLPSIGHPISRGSIHAVSKDPEVQPEIDPNYIEEDLDLELLVDALKFVRKVASEDAWKAITSGELLPGPDVATDDQIRENVKQNVSTTWHACGTCSMMPREKGGVVDPHLKVYGTKNIRVADLSTWPLLSAVHTQALVYGIAEIAADVIKADNGI</sequence>
<dbReference type="InterPro" id="IPR000172">
    <property type="entry name" value="GMC_OxRdtase_N"/>
</dbReference>
<feature type="domain" description="Glucose-methanol-choline oxidoreductase N-terminal" evidence="10">
    <location>
        <begin position="106"/>
        <end position="129"/>
    </location>
</feature>
<dbReference type="InterPro" id="IPR012132">
    <property type="entry name" value="GMC_OxRdtase"/>
</dbReference>
<evidence type="ECO:0000256" key="7">
    <source>
        <dbReference type="PIRSR" id="PIRSR000137-1"/>
    </source>
</evidence>
<dbReference type="GO" id="GO:0016614">
    <property type="term" value="F:oxidoreductase activity, acting on CH-OH group of donors"/>
    <property type="evidence" value="ECO:0007669"/>
    <property type="project" value="InterPro"/>
</dbReference>
<proteinExistence type="inferred from homology"/>
<evidence type="ECO:0000259" key="10">
    <source>
        <dbReference type="PROSITE" id="PS00623"/>
    </source>
</evidence>
<dbReference type="GO" id="GO:0050660">
    <property type="term" value="F:flavin adenine dinucleotide binding"/>
    <property type="evidence" value="ECO:0007669"/>
    <property type="project" value="InterPro"/>
</dbReference>
<dbReference type="Pfam" id="PF00732">
    <property type="entry name" value="GMC_oxred_N"/>
    <property type="match status" value="1"/>
</dbReference>
<dbReference type="PIRSF" id="PIRSF000137">
    <property type="entry name" value="Alcohol_oxidase"/>
    <property type="match status" value="1"/>
</dbReference>
<accession>A0A060SBV8</accession>
<name>A0A060SBV8_PYCCI</name>
<keyword evidence="6" id="KW-0560">Oxidoreductase</keyword>
<dbReference type="Gene3D" id="3.50.50.60">
    <property type="entry name" value="FAD/NAD(P)-binding domain"/>
    <property type="match status" value="1"/>
</dbReference>
<evidence type="ECO:0000259" key="11">
    <source>
        <dbReference type="PROSITE" id="PS00624"/>
    </source>
</evidence>
<dbReference type="OMA" id="STTWHAC"/>
<gene>
    <name evidence="12" type="ORF">BN946_scf184939.g39</name>
</gene>
<evidence type="ECO:0000256" key="3">
    <source>
        <dbReference type="ARBA" id="ARBA00022630"/>
    </source>
</evidence>
<evidence type="ECO:0000256" key="1">
    <source>
        <dbReference type="ARBA" id="ARBA00001974"/>
    </source>
</evidence>
<evidence type="ECO:0000256" key="4">
    <source>
        <dbReference type="ARBA" id="ARBA00022729"/>
    </source>
</evidence>
<evidence type="ECO:0000313" key="13">
    <source>
        <dbReference type="Proteomes" id="UP000029665"/>
    </source>
</evidence>
<comment type="caution">
    <text evidence="12">The sequence shown here is derived from an EMBL/GenBank/DDBJ whole genome shotgun (WGS) entry which is preliminary data.</text>
</comment>
<feature type="binding site" evidence="8">
    <location>
        <position position="244"/>
    </location>
    <ligand>
        <name>FAD</name>
        <dbReference type="ChEBI" id="CHEBI:57692"/>
    </ligand>
</feature>
<dbReference type="AlphaFoldDB" id="A0A060SBV8"/>
<dbReference type="HOGENOM" id="CLU_002865_6_0_1"/>
<keyword evidence="3 9" id="KW-0285">Flavoprotein</keyword>
<dbReference type="Gene3D" id="3.30.560.10">
    <property type="entry name" value="Glucose Oxidase, domain 3"/>
    <property type="match status" value="1"/>
</dbReference>
<dbReference type="InterPro" id="IPR036188">
    <property type="entry name" value="FAD/NAD-bd_sf"/>
</dbReference>
<dbReference type="STRING" id="5643.A0A060SBV8"/>
<keyword evidence="5 8" id="KW-0274">FAD</keyword>
<feature type="binding site" evidence="8">
    <location>
        <begin position="535"/>
        <end position="536"/>
    </location>
    <ligand>
        <name>FAD</name>
        <dbReference type="ChEBI" id="CHEBI:57692"/>
    </ligand>
</feature>
<dbReference type="SUPFAM" id="SSF51905">
    <property type="entry name" value="FAD/NAD(P)-binding domain"/>
    <property type="match status" value="1"/>
</dbReference>
<protein>
    <submittedName>
        <fullName evidence="12">GMC oxidoreductase</fullName>
    </submittedName>
</protein>
<dbReference type="OrthoDB" id="269227at2759"/>
<evidence type="ECO:0000313" key="12">
    <source>
        <dbReference type="EMBL" id="CDO71815.1"/>
    </source>
</evidence>
<dbReference type="PROSITE" id="PS00623">
    <property type="entry name" value="GMC_OXRED_1"/>
    <property type="match status" value="1"/>
</dbReference>
<feature type="active site" description="Proton acceptor" evidence="7">
    <location>
        <position position="579"/>
    </location>
</feature>
<feature type="domain" description="Glucose-methanol-choline oxidoreductase N-terminal" evidence="11">
    <location>
        <begin position="283"/>
        <end position="297"/>
    </location>
</feature>
<feature type="active site" description="Proton donor" evidence="7">
    <location>
        <position position="536"/>
    </location>
</feature>
<evidence type="ECO:0000256" key="2">
    <source>
        <dbReference type="ARBA" id="ARBA00010790"/>
    </source>
</evidence>
<keyword evidence="13" id="KW-1185">Reference proteome</keyword>
<dbReference type="PANTHER" id="PTHR11552:SF201">
    <property type="entry name" value="GLUCOSE-METHANOL-CHOLINE OXIDOREDUCTASE N-TERMINAL DOMAIN-CONTAINING PROTEIN"/>
    <property type="match status" value="1"/>
</dbReference>
<dbReference type="PANTHER" id="PTHR11552">
    <property type="entry name" value="GLUCOSE-METHANOL-CHOLINE GMC OXIDOREDUCTASE"/>
    <property type="match status" value="1"/>
</dbReference>
<dbReference type="Proteomes" id="UP000029665">
    <property type="component" value="Unassembled WGS sequence"/>
</dbReference>
<evidence type="ECO:0000256" key="6">
    <source>
        <dbReference type="ARBA" id="ARBA00023002"/>
    </source>
</evidence>
<comment type="similarity">
    <text evidence="2 9">Belongs to the GMC oxidoreductase family.</text>
</comment>
<evidence type="ECO:0000256" key="8">
    <source>
        <dbReference type="PIRSR" id="PIRSR000137-2"/>
    </source>
</evidence>
<evidence type="ECO:0000256" key="9">
    <source>
        <dbReference type="RuleBase" id="RU003968"/>
    </source>
</evidence>
<organism evidence="12 13">
    <name type="scientific">Pycnoporus cinnabarinus</name>
    <name type="common">Cinnabar-red polypore</name>
    <name type="synonym">Trametes cinnabarina</name>
    <dbReference type="NCBI Taxonomy" id="5643"/>
    <lineage>
        <taxon>Eukaryota</taxon>
        <taxon>Fungi</taxon>
        <taxon>Dikarya</taxon>
        <taxon>Basidiomycota</taxon>
        <taxon>Agaricomycotina</taxon>
        <taxon>Agaricomycetes</taxon>
        <taxon>Polyporales</taxon>
        <taxon>Polyporaceae</taxon>
        <taxon>Trametes</taxon>
    </lineage>
</organism>
<dbReference type="InterPro" id="IPR007867">
    <property type="entry name" value="GMC_OxRtase_C"/>
</dbReference>
<dbReference type="Pfam" id="PF05199">
    <property type="entry name" value="GMC_oxred_C"/>
    <property type="match status" value="1"/>
</dbReference>
<dbReference type="SUPFAM" id="SSF54373">
    <property type="entry name" value="FAD-linked reductases, C-terminal domain"/>
    <property type="match status" value="1"/>
</dbReference>
<comment type="cofactor">
    <cofactor evidence="1 8">
        <name>FAD</name>
        <dbReference type="ChEBI" id="CHEBI:57692"/>
    </cofactor>
</comment>
<evidence type="ECO:0000256" key="5">
    <source>
        <dbReference type="ARBA" id="ARBA00022827"/>
    </source>
</evidence>
<reference evidence="12" key="1">
    <citation type="submission" date="2014-01" db="EMBL/GenBank/DDBJ databases">
        <title>The genome of the white-rot fungus Pycnoporus cinnabarinus: a basidiomycete model with a versatile arsenal for lignocellulosic biomass breakdown.</title>
        <authorList>
            <person name="Levasseur A."/>
            <person name="Lomascolo A."/>
            <person name="Ruiz-Duenas F.J."/>
            <person name="Uzan E."/>
            <person name="Piumi F."/>
            <person name="Kues U."/>
            <person name="Ram A.F.J."/>
            <person name="Murat C."/>
            <person name="Haon M."/>
            <person name="Benoit I."/>
            <person name="Arfi Y."/>
            <person name="Chevret D."/>
            <person name="Drula E."/>
            <person name="Kwon M.J."/>
            <person name="Gouret P."/>
            <person name="Lesage-Meessen L."/>
            <person name="Lombard V."/>
            <person name="Mariette J."/>
            <person name="Noirot C."/>
            <person name="Park J."/>
            <person name="Patyshakuliyeva A."/>
            <person name="Wieneger R.A.B."/>
            <person name="Wosten H.A.B."/>
            <person name="Martin F."/>
            <person name="Coutinho P.M."/>
            <person name="de Vries R."/>
            <person name="Martinez A.T."/>
            <person name="Klopp C."/>
            <person name="Pontarotti P."/>
            <person name="Henrissat B."/>
            <person name="Record E."/>
        </authorList>
    </citation>
    <scope>NUCLEOTIDE SEQUENCE [LARGE SCALE GENOMIC DNA]</scope>
    <source>
        <strain evidence="12">BRFM137</strain>
    </source>
</reference>
<keyword evidence="4" id="KW-0732">Signal</keyword>